<evidence type="ECO:0000256" key="2">
    <source>
        <dbReference type="SAM" id="MobiDB-lite"/>
    </source>
</evidence>
<dbReference type="Pfam" id="PF01557">
    <property type="entry name" value="FAA_hydrolase"/>
    <property type="match status" value="1"/>
</dbReference>
<dbReference type="InterPro" id="IPR034333">
    <property type="entry name" value="GST_Zeta_N"/>
</dbReference>
<dbReference type="Gene3D" id="3.40.30.10">
    <property type="entry name" value="Glutaredoxin"/>
    <property type="match status" value="1"/>
</dbReference>
<evidence type="ECO:0000313" key="6">
    <source>
        <dbReference type="Proteomes" id="UP001224682"/>
    </source>
</evidence>
<feature type="region of interest" description="Disordered" evidence="2">
    <location>
        <begin position="149"/>
        <end position="231"/>
    </location>
</feature>
<reference evidence="5 6" key="1">
    <citation type="submission" date="2023-07" db="EMBL/GenBank/DDBJ databases">
        <title>Genomic Encyclopedia of Type Strains, Phase IV (KMG-IV): sequencing the most valuable type-strain genomes for metagenomic binning, comparative biology and taxonomic classification.</title>
        <authorList>
            <person name="Goeker M."/>
        </authorList>
    </citation>
    <scope>NUCLEOTIDE SEQUENCE [LARGE SCALE GENOMIC DNA]</scope>
    <source>
        <strain evidence="5 6">DSM 2457</strain>
    </source>
</reference>
<dbReference type="InterPro" id="IPR036663">
    <property type="entry name" value="Fumarylacetoacetase_C_sf"/>
</dbReference>
<dbReference type="EMBL" id="JAUSUI010000010">
    <property type="protein sequence ID" value="MDQ0304838.1"/>
    <property type="molecule type" value="Genomic_DNA"/>
</dbReference>
<accession>A0ABU0BHS5</accession>
<feature type="domain" description="GST C-terminal" evidence="4">
    <location>
        <begin position="321"/>
        <end position="448"/>
    </location>
</feature>
<dbReference type="Gene3D" id="1.20.1050.10">
    <property type="match status" value="1"/>
</dbReference>
<protein>
    <submittedName>
        <fullName evidence="5">Maleylacetoacetate isomerase</fullName>
    </submittedName>
</protein>
<dbReference type="InterPro" id="IPR005955">
    <property type="entry name" value="GST_Zeta"/>
</dbReference>
<sequence>MSFVFKPQPTPSVAVHGDGARFPVRRIFCVGRNYEAHVREMGKDPAREAPFFFTKPADAVVDDGAVVPYPPLTANFHHEAELVVAIGRSGFDVAEQDAWDLIWGYTIGNELTRRDLQFEARDRGRPWDWGKAFDHSAVCGPIYKASEIGRRGDRRHQAVRQRRRPPGRRPRRADLVDPRTPVDPVARRASPSRRPRLHRHAGRRRRTGARRRLRGGDRTARHSDHDDRGAGAMTGLTLHNYFRSSTSIPLRAALNLKGLGYTYVAHHLRKSEQRAAGYLTVNPQGLVPSLVLADGTVLTQSLAIIEYIDETHPEPPLLPAGAVDRARVRALAYAIACEIHPLNNLRVLARLKSAFGADEEATSLWFRHWVDETFAPLETLLAGDPRTGRFCHGGSPGLADLCLYAQVVNNRRFGVDMDPYPTIARIFQACADIPAFADAAPERQPDAE</sequence>
<comment type="caution">
    <text evidence="5">The sequence shown here is derived from an EMBL/GenBank/DDBJ whole genome shotgun (WGS) entry which is preliminary data.</text>
</comment>
<evidence type="ECO:0000313" key="5">
    <source>
        <dbReference type="EMBL" id="MDQ0304838.1"/>
    </source>
</evidence>
<evidence type="ECO:0000256" key="1">
    <source>
        <dbReference type="ARBA" id="ARBA00010007"/>
    </source>
</evidence>
<proteinExistence type="inferred from homology"/>
<keyword evidence="6" id="KW-1185">Reference proteome</keyword>
<dbReference type="SUPFAM" id="SSF56529">
    <property type="entry name" value="FAH"/>
    <property type="match status" value="1"/>
</dbReference>
<dbReference type="CDD" id="cd03042">
    <property type="entry name" value="GST_N_Zeta"/>
    <property type="match status" value="1"/>
</dbReference>
<dbReference type="SUPFAM" id="SSF47616">
    <property type="entry name" value="GST C-terminal domain-like"/>
    <property type="match status" value="1"/>
</dbReference>
<evidence type="ECO:0000259" key="4">
    <source>
        <dbReference type="PROSITE" id="PS50405"/>
    </source>
</evidence>
<dbReference type="InterPro" id="IPR034330">
    <property type="entry name" value="GST_Zeta_C"/>
</dbReference>
<dbReference type="SFLD" id="SFLDG00358">
    <property type="entry name" value="Main_(cytGST)"/>
    <property type="match status" value="1"/>
</dbReference>
<dbReference type="SUPFAM" id="SSF52833">
    <property type="entry name" value="Thioredoxin-like"/>
    <property type="match status" value="1"/>
</dbReference>
<comment type="similarity">
    <text evidence="1">Belongs to the GST superfamily. Zeta family.</text>
</comment>
<dbReference type="PANTHER" id="PTHR42673:SF4">
    <property type="entry name" value="MALEYLACETOACETATE ISOMERASE"/>
    <property type="match status" value="1"/>
</dbReference>
<dbReference type="InterPro" id="IPR036249">
    <property type="entry name" value="Thioredoxin-like_sf"/>
</dbReference>
<dbReference type="SFLD" id="SFLDS00019">
    <property type="entry name" value="Glutathione_Transferase_(cytos"/>
    <property type="match status" value="1"/>
</dbReference>
<dbReference type="Gene3D" id="3.90.850.10">
    <property type="entry name" value="Fumarylacetoacetase-like, C-terminal domain"/>
    <property type="match status" value="1"/>
</dbReference>
<dbReference type="InterPro" id="IPR036282">
    <property type="entry name" value="Glutathione-S-Trfase_C_sf"/>
</dbReference>
<dbReference type="Pfam" id="PF13409">
    <property type="entry name" value="GST_N_2"/>
    <property type="match status" value="1"/>
</dbReference>
<feature type="domain" description="GST N-terminal" evidence="3">
    <location>
        <begin position="234"/>
        <end position="316"/>
    </location>
</feature>
<dbReference type="PROSITE" id="PS50404">
    <property type="entry name" value="GST_NTER"/>
    <property type="match status" value="1"/>
</dbReference>
<dbReference type="InterPro" id="IPR010987">
    <property type="entry name" value="Glutathione-S-Trfase_C-like"/>
</dbReference>
<name>A0ABU0BHS5_9HYPH</name>
<dbReference type="PANTHER" id="PTHR42673">
    <property type="entry name" value="MALEYLACETOACETATE ISOMERASE"/>
    <property type="match status" value="1"/>
</dbReference>
<dbReference type="PROSITE" id="PS50405">
    <property type="entry name" value="GST_CTER"/>
    <property type="match status" value="1"/>
</dbReference>
<dbReference type="InterPro" id="IPR004045">
    <property type="entry name" value="Glutathione_S-Trfase_N"/>
</dbReference>
<keyword evidence="5" id="KW-0413">Isomerase</keyword>
<dbReference type="CDD" id="cd03191">
    <property type="entry name" value="GST_C_Zeta"/>
    <property type="match status" value="1"/>
</dbReference>
<organism evidence="5 6">
    <name type="scientific">Ancylobacter polymorphus</name>
    <dbReference type="NCBI Taxonomy" id="223390"/>
    <lineage>
        <taxon>Bacteria</taxon>
        <taxon>Pseudomonadati</taxon>
        <taxon>Pseudomonadota</taxon>
        <taxon>Alphaproteobacteria</taxon>
        <taxon>Hyphomicrobiales</taxon>
        <taxon>Xanthobacteraceae</taxon>
        <taxon>Ancylobacter</taxon>
    </lineage>
</organism>
<dbReference type="GO" id="GO:0016853">
    <property type="term" value="F:isomerase activity"/>
    <property type="evidence" value="ECO:0007669"/>
    <property type="project" value="UniProtKB-KW"/>
</dbReference>
<evidence type="ECO:0000259" key="3">
    <source>
        <dbReference type="PROSITE" id="PS50404"/>
    </source>
</evidence>
<feature type="compositionally biased region" description="Basic and acidic residues" evidence="2">
    <location>
        <begin position="214"/>
        <end position="229"/>
    </location>
</feature>
<dbReference type="InterPro" id="IPR040079">
    <property type="entry name" value="Glutathione_S-Trfase"/>
</dbReference>
<dbReference type="InterPro" id="IPR011234">
    <property type="entry name" value="Fumarylacetoacetase-like_C"/>
</dbReference>
<feature type="compositionally biased region" description="Basic residues" evidence="2">
    <location>
        <begin position="190"/>
        <end position="213"/>
    </location>
</feature>
<gene>
    <name evidence="5" type="ORF">J2S75_003888</name>
</gene>
<feature type="compositionally biased region" description="Basic residues" evidence="2">
    <location>
        <begin position="152"/>
        <end position="171"/>
    </location>
</feature>
<dbReference type="NCBIfam" id="TIGR01262">
    <property type="entry name" value="maiA"/>
    <property type="match status" value="1"/>
</dbReference>
<dbReference type="Proteomes" id="UP001224682">
    <property type="component" value="Unassembled WGS sequence"/>
</dbReference>